<dbReference type="GO" id="GO:0052621">
    <property type="term" value="F:diguanylate cyclase activity"/>
    <property type="evidence" value="ECO:0007669"/>
    <property type="project" value="TreeGrafter"/>
</dbReference>
<feature type="domain" description="GGDEF" evidence="1">
    <location>
        <begin position="322"/>
        <end position="461"/>
    </location>
</feature>
<dbReference type="GO" id="GO:1902201">
    <property type="term" value="P:negative regulation of bacterial-type flagellum-dependent cell motility"/>
    <property type="evidence" value="ECO:0007669"/>
    <property type="project" value="TreeGrafter"/>
</dbReference>
<evidence type="ECO:0000313" key="3">
    <source>
        <dbReference type="Proteomes" id="UP000748308"/>
    </source>
</evidence>
<sequence length="467" mass="50099">MEQPVRTTYSGLLAKLLEGGYFEPSEGDRVRLLLERDDAALLAQGAHDFVRHLLRSGRLEPHEGDPRDPAAPLAAADTLRGRIFRLPALDGPEPGVLEPSLDPLSGPPAGFAPEALWTLVRAMSGRGLASVAEAADLRGVLLTALDLVRELLECPTALGFSEGLPLPPGIARGPRASVLGDSLEPPAPESAEALPTILPAPWSHWARRAAPLQGACLHLSDFSRIEASRRPAPSGSALLVPLQPSCPNGRLVLAAVSSQPFRFHEGRLARLRLLVPHFRRMLDHSLGLQEVVARDFLTGVYNRAHFEDQLTRALADALRHNQRFALLIADIDDFRQVNSRYGYDAGDTALRTVAERLSGALRSTDILARYGGEEFAILLGSDLAAAEANLIGERLRGAVAEAPIGIPTLGGGSASLAATVSIGGALFPLHGRDRDALWQEANRMLLEAKAAGKNRVRFRWEEAGGPP</sequence>
<accession>A0A938BLZ5</accession>
<dbReference type="SUPFAM" id="SSF55073">
    <property type="entry name" value="Nucleotide cyclase"/>
    <property type="match status" value="1"/>
</dbReference>
<dbReference type="PANTHER" id="PTHR45138">
    <property type="entry name" value="REGULATORY COMPONENTS OF SENSORY TRANSDUCTION SYSTEM"/>
    <property type="match status" value="1"/>
</dbReference>
<dbReference type="GO" id="GO:0043709">
    <property type="term" value="P:cell adhesion involved in single-species biofilm formation"/>
    <property type="evidence" value="ECO:0007669"/>
    <property type="project" value="TreeGrafter"/>
</dbReference>
<dbReference type="GO" id="GO:0005886">
    <property type="term" value="C:plasma membrane"/>
    <property type="evidence" value="ECO:0007669"/>
    <property type="project" value="TreeGrafter"/>
</dbReference>
<dbReference type="Proteomes" id="UP000748308">
    <property type="component" value="Unassembled WGS sequence"/>
</dbReference>
<dbReference type="Pfam" id="PF00990">
    <property type="entry name" value="GGDEF"/>
    <property type="match status" value="1"/>
</dbReference>
<dbReference type="AlphaFoldDB" id="A0A938BLZ5"/>
<comment type="caution">
    <text evidence="2">The sequence shown here is derived from an EMBL/GenBank/DDBJ whole genome shotgun (WGS) entry which is preliminary data.</text>
</comment>
<gene>
    <name evidence="2" type="ORF">FJY75_06660</name>
</gene>
<dbReference type="NCBIfam" id="TIGR00254">
    <property type="entry name" value="GGDEF"/>
    <property type="match status" value="1"/>
</dbReference>
<dbReference type="Gene3D" id="3.30.70.270">
    <property type="match status" value="1"/>
</dbReference>
<dbReference type="PANTHER" id="PTHR45138:SF9">
    <property type="entry name" value="DIGUANYLATE CYCLASE DGCM-RELATED"/>
    <property type="match status" value="1"/>
</dbReference>
<evidence type="ECO:0000259" key="1">
    <source>
        <dbReference type="PROSITE" id="PS50887"/>
    </source>
</evidence>
<evidence type="ECO:0000313" key="2">
    <source>
        <dbReference type="EMBL" id="MBM3317519.1"/>
    </source>
</evidence>
<dbReference type="EMBL" id="VGIY01000138">
    <property type="protein sequence ID" value="MBM3317519.1"/>
    <property type="molecule type" value="Genomic_DNA"/>
</dbReference>
<protein>
    <submittedName>
        <fullName evidence="2">GGDEF domain-containing protein</fullName>
    </submittedName>
</protein>
<dbReference type="PROSITE" id="PS50887">
    <property type="entry name" value="GGDEF"/>
    <property type="match status" value="1"/>
</dbReference>
<dbReference type="InterPro" id="IPR029787">
    <property type="entry name" value="Nucleotide_cyclase"/>
</dbReference>
<proteinExistence type="predicted"/>
<dbReference type="InterPro" id="IPR050469">
    <property type="entry name" value="Diguanylate_Cyclase"/>
</dbReference>
<dbReference type="CDD" id="cd01949">
    <property type="entry name" value="GGDEF"/>
    <property type="match status" value="1"/>
</dbReference>
<organism evidence="2 3">
    <name type="scientific">Eiseniibacteriota bacterium</name>
    <dbReference type="NCBI Taxonomy" id="2212470"/>
    <lineage>
        <taxon>Bacteria</taxon>
        <taxon>Candidatus Eiseniibacteriota</taxon>
    </lineage>
</organism>
<reference evidence="2" key="1">
    <citation type="submission" date="2019-03" db="EMBL/GenBank/DDBJ databases">
        <title>Lake Tanganyika Metagenome-Assembled Genomes (MAGs).</title>
        <authorList>
            <person name="Tran P."/>
        </authorList>
    </citation>
    <scope>NUCLEOTIDE SEQUENCE</scope>
    <source>
        <strain evidence="2">M_DeepCast_400m_m2_100</strain>
    </source>
</reference>
<dbReference type="SMART" id="SM00267">
    <property type="entry name" value="GGDEF"/>
    <property type="match status" value="1"/>
</dbReference>
<name>A0A938BLZ5_UNCEI</name>
<dbReference type="InterPro" id="IPR000160">
    <property type="entry name" value="GGDEF_dom"/>
</dbReference>
<dbReference type="InterPro" id="IPR043128">
    <property type="entry name" value="Rev_trsase/Diguanyl_cyclase"/>
</dbReference>